<name>A0A8E2JNT3_9PEZI</name>
<dbReference type="EMBL" id="KV750714">
    <property type="protein sequence ID" value="OCL03559.1"/>
    <property type="molecule type" value="Genomic_DNA"/>
</dbReference>
<gene>
    <name evidence="1" type="ORF">AOQ84DRAFT_442666</name>
</gene>
<protein>
    <recommendedName>
        <fullName evidence="3">F-box domain-containing protein</fullName>
    </recommendedName>
</protein>
<accession>A0A8E2JNT3</accession>
<evidence type="ECO:0000313" key="1">
    <source>
        <dbReference type="EMBL" id="OCL03559.1"/>
    </source>
</evidence>
<sequence length="267" mass="30155">MLPYSILAKKKRKSLISSWNPTMLAHYGLYKRKGLAVDDELPALKKTKAHHSNKITLDKITTPQVSELFLRELKIPPIRDREPDPFPFMNLPAEIRIMVYEYVLPSSDRGPPIPLKDSSNPEETIALPQWRMQYPLCQWNLGNMSLLRTSKQVRAEASHVFWSTNIFDIVLTPLGAFIDLCYRDESCPDGRPSRACKNVGEVPLDYFKLVRRLCIAFPAYTNTALESGIMLQSLAVCTGPPSESKINLNVFGDHASQKDEAEYSSAA</sequence>
<dbReference type="Proteomes" id="UP000250140">
    <property type="component" value="Unassembled WGS sequence"/>
</dbReference>
<dbReference type="PANTHER" id="PTHR42085">
    <property type="entry name" value="F-BOX DOMAIN-CONTAINING PROTEIN"/>
    <property type="match status" value="1"/>
</dbReference>
<organism evidence="1 2">
    <name type="scientific">Glonium stellatum</name>
    <dbReference type="NCBI Taxonomy" id="574774"/>
    <lineage>
        <taxon>Eukaryota</taxon>
        <taxon>Fungi</taxon>
        <taxon>Dikarya</taxon>
        <taxon>Ascomycota</taxon>
        <taxon>Pezizomycotina</taxon>
        <taxon>Dothideomycetes</taxon>
        <taxon>Pleosporomycetidae</taxon>
        <taxon>Gloniales</taxon>
        <taxon>Gloniaceae</taxon>
        <taxon>Glonium</taxon>
    </lineage>
</organism>
<evidence type="ECO:0000313" key="2">
    <source>
        <dbReference type="Proteomes" id="UP000250140"/>
    </source>
</evidence>
<keyword evidence="2" id="KW-1185">Reference proteome</keyword>
<dbReference type="PANTHER" id="PTHR42085:SF2">
    <property type="entry name" value="F-BOX DOMAIN-CONTAINING PROTEIN"/>
    <property type="match status" value="1"/>
</dbReference>
<dbReference type="AlphaFoldDB" id="A0A8E2JNT3"/>
<dbReference type="OrthoDB" id="5314997at2759"/>
<evidence type="ECO:0008006" key="3">
    <source>
        <dbReference type="Google" id="ProtNLM"/>
    </source>
</evidence>
<reference evidence="1 2" key="1">
    <citation type="journal article" date="2016" name="Nat. Commun.">
        <title>Ectomycorrhizal ecology is imprinted in the genome of the dominant symbiotic fungus Cenococcum geophilum.</title>
        <authorList>
            <consortium name="DOE Joint Genome Institute"/>
            <person name="Peter M."/>
            <person name="Kohler A."/>
            <person name="Ohm R.A."/>
            <person name="Kuo A."/>
            <person name="Krutzmann J."/>
            <person name="Morin E."/>
            <person name="Arend M."/>
            <person name="Barry K.W."/>
            <person name="Binder M."/>
            <person name="Choi C."/>
            <person name="Clum A."/>
            <person name="Copeland A."/>
            <person name="Grisel N."/>
            <person name="Haridas S."/>
            <person name="Kipfer T."/>
            <person name="LaButti K."/>
            <person name="Lindquist E."/>
            <person name="Lipzen A."/>
            <person name="Maire R."/>
            <person name="Meier B."/>
            <person name="Mihaltcheva S."/>
            <person name="Molinier V."/>
            <person name="Murat C."/>
            <person name="Poggeler S."/>
            <person name="Quandt C.A."/>
            <person name="Sperisen C."/>
            <person name="Tritt A."/>
            <person name="Tisserant E."/>
            <person name="Crous P.W."/>
            <person name="Henrissat B."/>
            <person name="Nehls U."/>
            <person name="Egli S."/>
            <person name="Spatafora J.W."/>
            <person name="Grigoriev I.V."/>
            <person name="Martin F.M."/>
        </authorList>
    </citation>
    <scope>NUCLEOTIDE SEQUENCE [LARGE SCALE GENOMIC DNA]</scope>
    <source>
        <strain evidence="1 2">CBS 207.34</strain>
    </source>
</reference>
<dbReference type="InterPro" id="IPR038883">
    <property type="entry name" value="AN11006-like"/>
</dbReference>
<proteinExistence type="predicted"/>